<comment type="pathway">
    <text evidence="1 6">Cell wall biogenesis; peptidoglycan biosynthesis.</text>
</comment>
<evidence type="ECO:0000256" key="6">
    <source>
        <dbReference type="PROSITE-ProRule" id="PRU01373"/>
    </source>
</evidence>
<dbReference type="Pfam" id="PF03734">
    <property type="entry name" value="YkuD"/>
    <property type="match status" value="1"/>
</dbReference>
<dbReference type="Gene3D" id="2.40.440.10">
    <property type="entry name" value="L,D-transpeptidase catalytic domain-like"/>
    <property type="match status" value="1"/>
</dbReference>
<dbReference type="InterPro" id="IPR005490">
    <property type="entry name" value="LD_TPept_cat_dom"/>
</dbReference>
<evidence type="ECO:0000256" key="7">
    <source>
        <dbReference type="SAM" id="MobiDB-lite"/>
    </source>
</evidence>
<dbReference type="InterPro" id="IPR038063">
    <property type="entry name" value="Transpep_catalytic_dom"/>
</dbReference>
<evidence type="ECO:0000256" key="3">
    <source>
        <dbReference type="ARBA" id="ARBA00022960"/>
    </source>
</evidence>
<proteinExistence type="predicted"/>
<evidence type="ECO:0000259" key="8">
    <source>
        <dbReference type="PROSITE" id="PS52029"/>
    </source>
</evidence>
<keyword evidence="4 6" id="KW-0573">Peptidoglycan synthesis</keyword>
<evidence type="ECO:0000256" key="2">
    <source>
        <dbReference type="ARBA" id="ARBA00022679"/>
    </source>
</evidence>
<dbReference type="SUPFAM" id="SSF141523">
    <property type="entry name" value="L,D-transpeptidase catalytic domain-like"/>
    <property type="match status" value="1"/>
</dbReference>
<evidence type="ECO:0000256" key="4">
    <source>
        <dbReference type="ARBA" id="ARBA00022984"/>
    </source>
</evidence>
<dbReference type="GO" id="GO:0018104">
    <property type="term" value="P:peptidoglycan-protein cross-linking"/>
    <property type="evidence" value="ECO:0007669"/>
    <property type="project" value="TreeGrafter"/>
</dbReference>
<dbReference type="GO" id="GO:0005576">
    <property type="term" value="C:extracellular region"/>
    <property type="evidence" value="ECO:0007669"/>
    <property type="project" value="TreeGrafter"/>
</dbReference>
<dbReference type="GO" id="GO:0071555">
    <property type="term" value="P:cell wall organization"/>
    <property type="evidence" value="ECO:0007669"/>
    <property type="project" value="UniProtKB-UniRule"/>
</dbReference>
<dbReference type="GO" id="GO:0008360">
    <property type="term" value="P:regulation of cell shape"/>
    <property type="evidence" value="ECO:0007669"/>
    <property type="project" value="UniProtKB-UniRule"/>
</dbReference>
<dbReference type="CDD" id="cd16913">
    <property type="entry name" value="YkuD_like"/>
    <property type="match status" value="1"/>
</dbReference>
<evidence type="ECO:0000256" key="1">
    <source>
        <dbReference type="ARBA" id="ARBA00004752"/>
    </source>
</evidence>
<feature type="region of interest" description="Disordered" evidence="7">
    <location>
        <begin position="34"/>
        <end position="57"/>
    </location>
</feature>
<feature type="domain" description="L,D-TPase catalytic" evidence="8">
    <location>
        <begin position="131"/>
        <end position="252"/>
    </location>
</feature>
<reference evidence="9 10" key="1">
    <citation type="journal article" date="2019" name="Nat. Commun.">
        <title>The antimicrobial potential of Streptomyces from insect microbiomes.</title>
        <authorList>
            <person name="Chevrette M.G."/>
            <person name="Carlson C.M."/>
            <person name="Ortega H.E."/>
            <person name="Thomas C."/>
            <person name="Ananiev G.E."/>
            <person name="Barns K.J."/>
            <person name="Book A.J."/>
            <person name="Cagnazzo J."/>
            <person name="Carlos C."/>
            <person name="Flanigan W."/>
            <person name="Grubbs K.J."/>
            <person name="Horn H.A."/>
            <person name="Hoffmann F.M."/>
            <person name="Klassen J.L."/>
            <person name="Knack J.J."/>
            <person name="Lewin G.R."/>
            <person name="McDonald B.R."/>
            <person name="Muller L."/>
            <person name="Melo W.G.P."/>
            <person name="Pinto-Tomas A.A."/>
            <person name="Schmitz A."/>
            <person name="Wendt-Pienkowski E."/>
            <person name="Wildman S."/>
            <person name="Zhao M."/>
            <person name="Zhang F."/>
            <person name="Bugni T.S."/>
            <person name="Andes D.R."/>
            <person name="Pupo M.T."/>
            <person name="Currie C.R."/>
        </authorList>
    </citation>
    <scope>NUCLEOTIDE SEQUENCE [LARGE SCALE GENOMIC DNA]</scope>
    <source>
        <strain evidence="9 10">SID5840</strain>
    </source>
</reference>
<dbReference type="PANTHER" id="PTHR30582">
    <property type="entry name" value="L,D-TRANSPEPTIDASE"/>
    <property type="match status" value="1"/>
</dbReference>
<comment type="caution">
    <text evidence="9">The sequence shown here is derived from an EMBL/GenBank/DDBJ whole genome shotgun (WGS) entry which is preliminary data.</text>
</comment>
<sequence length="253" mass="26435">MDPMFRSLTPGGPAGTLPVLAAVAVLAVASACSSSETSAESEETAEAPERGEGATGGHIATVLADEIEIRSEPDGGEVVHTLASPNDFGADRVFLVRRTRGDWLEVLLPVRPNGSTGWIEADDVEVTVTAFRVVVDMSEFSFTVTEGEEELRTGPVGIGTSDAPTPPGEYYFTELLRPPDPGGEYGAYAFGLSGHSDTLESFAGGPGQLGVHGTDDESGLGGEVSHGCIRVSDDDITWMAERLPIGTPVEITE</sequence>
<accession>A0A7K2ISU1</accession>
<name>A0A7K2ISU1_9ACTN</name>
<keyword evidence="5 6" id="KW-0961">Cell wall biogenesis/degradation</keyword>
<dbReference type="InterPro" id="IPR050979">
    <property type="entry name" value="LD-transpeptidase"/>
</dbReference>
<dbReference type="GO" id="GO:0016740">
    <property type="term" value="F:transferase activity"/>
    <property type="evidence" value="ECO:0007669"/>
    <property type="project" value="UniProtKB-KW"/>
</dbReference>
<organism evidence="9 10">
    <name type="scientific">Nocardiopsis alba</name>
    <dbReference type="NCBI Taxonomy" id="53437"/>
    <lineage>
        <taxon>Bacteria</taxon>
        <taxon>Bacillati</taxon>
        <taxon>Actinomycetota</taxon>
        <taxon>Actinomycetes</taxon>
        <taxon>Streptosporangiales</taxon>
        <taxon>Nocardiopsidaceae</taxon>
        <taxon>Nocardiopsis</taxon>
    </lineage>
</organism>
<dbReference type="EMBL" id="WWHY01000001">
    <property type="protein sequence ID" value="MYR32884.1"/>
    <property type="molecule type" value="Genomic_DNA"/>
</dbReference>
<evidence type="ECO:0000313" key="9">
    <source>
        <dbReference type="EMBL" id="MYR32884.1"/>
    </source>
</evidence>
<dbReference type="PROSITE" id="PS51257">
    <property type="entry name" value="PROKAR_LIPOPROTEIN"/>
    <property type="match status" value="1"/>
</dbReference>
<feature type="active site" description="Proton donor/acceptor" evidence="6">
    <location>
        <position position="212"/>
    </location>
</feature>
<keyword evidence="3 6" id="KW-0133">Cell shape</keyword>
<dbReference type="UniPathway" id="UPA00219"/>
<dbReference type="RefSeq" id="WP_161110939.1">
    <property type="nucleotide sequence ID" value="NZ_JBEYHW010000008.1"/>
</dbReference>
<feature type="active site" description="Nucleophile" evidence="6">
    <location>
        <position position="228"/>
    </location>
</feature>
<dbReference type="AlphaFoldDB" id="A0A7K2ISU1"/>
<keyword evidence="2" id="KW-0808">Transferase</keyword>
<evidence type="ECO:0000256" key="5">
    <source>
        <dbReference type="ARBA" id="ARBA00023316"/>
    </source>
</evidence>
<dbReference type="GO" id="GO:0071972">
    <property type="term" value="F:peptidoglycan L,D-transpeptidase activity"/>
    <property type="evidence" value="ECO:0007669"/>
    <property type="project" value="TreeGrafter"/>
</dbReference>
<dbReference type="PROSITE" id="PS52029">
    <property type="entry name" value="LD_TPASE"/>
    <property type="match status" value="1"/>
</dbReference>
<dbReference type="Proteomes" id="UP000467124">
    <property type="component" value="Unassembled WGS sequence"/>
</dbReference>
<gene>
    <name evidence="9" type="ORF">GTW20_11545</name>
</gene>
<protein>
    <submittedName>
        <fullName evidence="9">L,D-transpeptidase family protein</fullName>
    </submittedName>
</protein>
<evidence type="ECO:0000313" key="10">
    <source>
        <dbReference type="Proteomes" id="UP000467124"/>
    </source>
</evidence>